<dbReference type="GO" id="GO:0005634">
    <property type="term" value="C:nucleus"/>
    <property type="evidence" value="ECO:0007669"/>
    <property type="project" value="TreeGrafter"/>
</dbReference>
<dbReference type="EMBL" id="KZ502068">
    <property type="protein sequence ID" value="PKU84024.1"/>
    <property type="molecule type" value="Genomic_DNA"/>
</dbReference>
<dbReference type="GO" id="GO:0005829">
    <property type="term" value="C:cytosol"/>
    <property type="evidence" value="ECO:0007669"/>
    <property type="project" value="TreeGrafter"/>
</dbReference>
<evidence type="ECO:0000313" key="10">
    <source>
        <dbReference type="Proteomes" id="UP000233837"/>
    </source>
</evidence>
<dbReference type="GO" id="GO:0016579">
    <property type="term" value="P:protein deubiquitination"/>
    <property type="evidence" value="ECO:0007669"/>
    <property type="project" value="InterPro"/>
</dbReference>
<keyword evidence="3" id="KW-0833">Ubl conjugation pathway</keyword>
<dbReference type="OrthoDB" id="420187at2759"/>
<feature type="region of interest" description="Disordered" evidence="7">
    <location>
        <begin position="368"/>
        <end position="398"/>
    </location>
</feature>
<dbReference type="GO" id="GO:0004843">
    <property type="term" value="F:cysteine-type deubiquitinase activity"/>
    <property type="evidence" value="ECO:0007669"/>
    <property type="project" value="InterPro"/>
</dbReference>
<evidence type="ECO:0000256" key="2">
    <source>
        <dbReference type="ARBA" id="ARBA00022670"/>
    </source>
</evidence>
<dbReference type="Gene3D" id="3.90.70.10">
    <property type="entry name" value="Cysteine proteinases"/>
    <property type="match status" value="1"/>
</dbReference>
<feature type="compositionally biased region" description="Low complexity" evidence="7">
    <location>
        <begin position="389"/>
        <end position="398"/>
    </location>
</feature>
<comment type="function">
    <text evidence="6">Recognizes and hydrolyzes the peptide bond at the C-terminal Gly of ubiquitin. Involved in the processing of poly-ubiquitin precursors as well as that of ubiquitinated proteins.</text>
</comment>
<evidence type="ECO:0000259" key="8">
    <source>
        <dbReference type="PROSITE" id="PS50235"/>
    </source>
</evidence>
<dbReference type="PANTHER" id="PTHR24006:SF747">
    <property type="entry name" value="UBIQUITIN CARBOXYL-TERMINAL HYDROLASE 20"/>
    <property type="match status" value="1"/>
</dbReference>
<feature type="compositionally biased region" description="Polar residues" evidence="7">
    <location>
        <begin position="368"/>
        <end position="378"/>
    </location>
</feature>
<dbReference type="PANTHER" id="PTHR24006">
    <property type="entry name" value="UBIQUITIN CARBOXYL-TERMINAL HYDROLASE"/>
    <property type="match status" value="1"/>
</dbReference>
<dbReference type="InterPro" id="IPR038765">
    <property type="entry name" value="Papain-like_cys_pep_sf"/>
</dbReference>
<evidence type="ECO:0000256" key="1">
    <source>
        <dbReference type="ARBA" id="ARBA00009085"/>
    </source>
</evidence>
<evidence type="ECO:0000256" key="5">
    <source>
        <dbReference type="ARBA" id="ARBA00022807"/>
    </source>
</evidence>
<evidence type="ECO:0000256" key="7">
    <source>
        <dbReference type="SAM" id="MobiDB-lite"/>
    </source>
</evidence>
<evidence type="ECO:0000313" key="9">
    <source>
        <dbReference type="EMBL" id="PKU84024.1"/>
    </source>
</evidence>
<dbReference type="FunFam" id="3.90.70.10:FF:000116">
    <property type="entry name" value="Ubiquitin carboxyl-terminal hydrolase 20"/>
    <property type="match status" value="1"/>
</dbReference>
<reference evidence="9 10" key="1">
    <citation type="journal article" date="2016" name="Sci. Rep.">
        <title>The Dendrobium catenatum Lindl. genome sequence provides insights into polysaccharide synthase, floral development and adaptive evolution.</title>
        <authorList>
            <person name="Zhang G.Q."/>
            <person name="Xu Q."/>
            <person name="Bian C."/>
            <person name="Tsai W.C."/>
            <person name="Yeh C.M."/>
            <person name="Liu K.W."/>
            <person name="Yoshida K."/>
            <person name="Zhang L.S."/>
            <person name="Chang S.B."/>
            <person name="Chen F."/>
            <person name="Shi Y."/>
            <person name="Su Y.Y."/>
            <person name="Zhang Y.Q."/>
            <person name="Chen L.J."/>
            <person name="Yin Y."/>
            <person name="Lin M."/>
            <person name="Huang H."/>
            <person name="Deng H."/>
            <person name="Wang Z.W."/>
            <person name="Zhu S.L."/>
            <person name="Zhao X."/>
            <person name="Deng C."/>
            <person name="Niu S.C."/>
            <person name="Huang J."/>
            <person name="Wang M."/>
            <person name="Liu G.H."/>
            <person name="Yang H.J."/>
            <person name="Xiao X.J."/>
            <person name="Hsiao Y.Y."/>
            <person name="Wu W.L."/>
            <person name="Chen Y.Y."/>
            <person name="Mitsuda N."/>
            <person name="Ohme-Takagi M."/>
            <person name="Luo Y.B."/>
            <person name="Van de Peer Y."/>
            <person name="Liu Z.J."/>
        </authorList>
    </citation>
    <scope>NUCLEOTIDE SEQUENCE [LARGE SCALE GENOMIC DNA]</scope>
    <source>
        <tissue evidence="9">The whole plant</tissue>
    </source>
</reference>
<evidence type="ECO:0000256" key="3">
    <source>
        <dbReference type="ARBA" id="ARBA00022786"/>
    </source>
</evidence>
<proteinExistence type="inferred from homology"/>
<name>A0A2I0X7Y8_9ASPA</name>
<evidence type="ECO:0000256" key="6">
    <source>
        <dbReference type="ARBA" id="ARBA00037450"/>
    </source>
</evidence>
<dbReference type="PROSITE" id="PS00973">
    <property type="entry name" value="USP_2"/>
    <property type="match status" value="1"/>
</dbReference>
<keyword evidence="4 9" id="KW-0378">Hydrolase</keyword>
<sequence length="610" mass="68097">MEAPILALPCPQIGQETEMLESTNISPPKSRFQAHLVGATLHNMGNTCFMNAVLQCITHTVPLVEKLRTDSHSPACSGFADKDGEFCSFCALRNHVAESIMKSGFVITPRSFAYNLSKISSFFQPGEQQDAQEFLSCLLDSIHTSYLKPIYKDHQFLSSREESPVNQVFGGCLRSQLRCLECGHCSDTYEPIVDLSLEIDDVDNLTEALESFTKTEMIDDPDIKFTCEGCKAQVSMEKQLKIEQPPNVIALHLKRFTNTGHSVLKICKFVKYPLELDLMPFLSSPRENEQLIYELYGIVVHSGSCYFGHYYCNIRTSPTTWYQMNDSLLDPISESNVLDEEAYILFYMKKGSSPWFKSLMESQKIYQSNMDRNGSPSSVLDCEDNDETSSSVREPSSSISVEAVREIFEKDEVSSPHASTSADFPIDELQGEDPVTQRSPDNLSTSGALDSLPSCSGTQSSKEPDSDQLLSHIFSPEPLEEDKENRLASQNQVSSKASNQTGQYKLNNVNNTDKSLSRIMKCMPSSRRLGFLACLHSSPEPGGSKQPLASKSDQPLKMRKRTGSELHLLIGKDSPYYRPNKAKSLSPQDIRGCFIEDDSDLLFEFDSADS</sequence>
<gene>
    <name evidence="9" type="primary">UBP21</name>
    <name evidence="9" type="ORF">MA16_Dca024040</name>
</gene>
<dbReference type="SUPFAM" id="SSF54001">
    <property type="entry name" value="Cysteine proteinases"/>
    <property type="match status" value="1"/>
</dbReference>
<feature type="region of interest" description="Disordered" evidence="7">
    <location>
        <begin position="537"/>
        <end position="557"/>
    </location>
</feature>
<dbReference type="STRING" id="906689.A0A2I0X7Y8"/>
<dbReference type="PROSITE" id="PS50235">
    <property type="entry name" value="USP_3"/>
    <property type="match status" value="1"/>
</dbReference>
<organism evidence="9 10">
    <name type="scientific">Dendrobium catenatum</name>
    <dbReference type="NCBI Taxonomy" id="906689"/>
    <lineage>
        <taxon>Eukaryota</taxon>
        <taxon>Viridiplantae</taxon>
        <taxon>Streptophyta</taxon>
        <taxon>Embryophyta</taxon>
        <taxon>Tracheophyta</taxon>
        <taxon>Spermatophyta</taxon>
        <taxon>Magnoliopsida</taxon>
        <taxon>Liliopsida</taxon>
        <taxon>Asparagales</taxon>
        <taxon>Orchidaceae</taxon>
        <taxon>Epidendroideae</taxon>
        <taxon>Malaxideae</taxon>
        <taxon>Dendrobiinae</taxon>
        <taxon>Dendrobium</taxon>
    </lineage>
</organism>
<evidence type="ECO:0000256" key="4">
    <source>
        <dbReference type="ARBA" id="ARBA00022801"/>
    </source>
</evidence>
<dbReference type="Proteomes" id="UP000233837">
    <property type="component" value="Unassembled WGS sequence"/>
</dbReference>
<comment type="similarity">
    <text evidence="1">Belongs to the peptidase C19 family.</text>
</comment>
<reference evidence="9 10" key="2">
    <citation type="journal article" date="2017" name="Nature">
        <title>The Apostasia genome and the evolution of orchids.</title>
        <authorList>
            <person name="Zhang G.Q."/>
            <person name="Liu K.W."/>
            <person name="Li Z."/>
            <person name="Lohaus R."/>
            <person name="Hsiao Y.Y."/>
            <person name="Niu S.C."/>
            <person name="Wang J.Y."/>
            <person name="Lin Y.C."/>
            <person name="Xu Q."/>
            <person name="Chen L.J."/>
            <person name="Yoshida K."/>
            <person name="Fujiwara S."/>
            <person name="Wang Z.W."/>
            <person name="Zhang Y.Q."/>
            <person name="Mitsuda N."/>
            <person name="Wang M."/>
            <person name="Liu G.H."/>
            <person name="Pecoraro L."/>
            <person name="Huang H.X."/>
            <person name="Xiao X.J."/>
            <person name="Lin M."/>
            <person name="Wu X.Y."/>
            <person name="Wu W.L."/>
            <person name="Chen Y.Y."/>
            <person name="Chang S.B."/>
            <person name="Sakamoto S."/>
            <person name="Ohme-Takagi M."/>
            <person name="Yagi M."/>
            <person name="Zeng S.J."/>
            <person name="Shen C.Y."/>
            <person name="Yeh C.M."/>
            <person name="Luo Y.B."/>
            <person name="Tsai W.C."/>
            <person name="Van de Peer Y."/>
            <person name="Liu Z.J."/>
        </authorList>
    </citation>
    <scope>NUCLEOTIDE SEQUENCE [LARGE SCALE GENOMIC DNA]</scope>
    <source>
        <tissue evidence="9">The whole plant</tissue>
    </source>
</reference>
<feature type="region of interest" description="Disordered" evidence="7">
    <location>
        <begin position="410"/>
        <end position="510"/>
    </location>
</feature>
<feature type="domain" description="USP" evidence="8">
    <location>
        <begin position="39"/>
        <end position="350"/>
    </location>
</feature>
<dbReference type="GO" id="GO:0006508">
    <property type="term" value="P:proteolysis"/>
    <property type="evidence" value="ECO:0007669"/>
    <property type="project" value="UniProtKB-KW"/>
</dbReference>
<dbReference type="AlphaFoldDB" id="A0A2I0X7Y8"/>
<keyword evidence="10" id="KW-1185">Reference proteome</keyword>
<dbReference type="InterPro" id="IPR001394">
    <property type="entry name" value="Peptidase_C19_UCH"/>
</dbReference>
<dbReference type="InterPro" id="IPR018200">
    <property type="entry name" value="USP_CS"/>
</dbReference>
<accession>A0A2I0X7Y8</accession>
<keyword evidence="5" id="KW-0788">Thiol protease</keyword>
<feature type="compositionally biased region" description="Polar residues" evidence="7">
    <location>
        <begin position="436"/>
        <end position="461"/>
    </location>
</feature>
<feature type="compositionally biased region" description="Polar residues" evidence="7">
    <location>
        <begin position="487"/>
        <end position="510"/>
    </location>
</feature>
<protein>
    <submittedName>
        <fullName evidence="9">Ubiquitin carboxyl-terminal hydrolase 21</fullName>
    </submittedName>
</protein>
<dbReference type="Pfam" id="PF00443">
    <property type="entry name" value="UCH"/>
    <property type="match status" value="1"/>
</dbReference>
<dbReference type="InterPro" id="IPR028889">
    <property type="entry name" value="USP"/>
</dbReference>
<dbReference type="InterPro" id="IPR050164">
    <property type="entry name" value="Peptidase_C19"/>
</dbReference>
<keyword evidence="2" id="KW-0645">Protease</keyword>